<feature type="binding site" description="axial binding residue" evidence="5">
    <location>
        <position position="94"/>
    </location>
    <ligand>
        <name>heme c</name>
        <dbReference type="ChEBI" id="CHEBI:61717"/>
        <label>1</label>
    </ligand>
    <ligandPart>
        <name>Fe</name>
        <dbReference type="ChEBI" id="CHEBI:18248"/>
    </ligandPart>
</feature>
<evidence type="ECO:0000259" key="7">
    <source>
        <dbReference type="PROSITE" id="PS51007"/>
    </source>
</evidence>
<name>A0A934SY12_9BURK</name>
<feature type="binding site" description="axial binding residue" evidence="5">
    <location>
        <position position="54"/>
    </location>
    <ligand>
        <name>heme c</name>
        <dbReference type="ChEBI" id="CHEBI:61717"/>
        <label>1</label>
    </ligand>
    <ligandPart>
        <name>Fe</name>
        <dbReference type="ChEBI" id="CHEBI:18248"/>
    </ligandPart>
</feature>
<evidence type="ECO:0000256" key="2">
    <source>
        <dbReference type="ARBA" id="ARBA00022723"/>
    </source>
</evidence>
<dbReference type="InterPro" id="IPR009056">
    <property type="entry name" value="Cyt_c-like_dom"/>
</dbReference>
<feature type="signal peptide" evidence="6">
    <location>
        <begin position="1"/>
        <end position="29"/>
    </location>
</feature>
<keyword evidence="9" id="KW-1185">Reference proteome</keyword>
<keyword evidence="3 5" id="KW-0408">Iron</keyword>
<dbReference type="SUPFAM" id="SSF46626">
    <property type="entry name" value="Cytochrome c"/>
    <property type="match status" value="2"/>
</dbReference>
<dbReference type="RefSeq" id="WP_200591738.1">
    <property type="nucleotide sequence ID" value="NZ_JAEPBG010000003.1"/>
</dbReference>
<evidence type="ECO:0000256" key="6">
    <source>
        <dbReference type="SAM" id="SignalP"/>
    </source>
</evidence>
<evidence type="ECO:0000256" key="4">
    <source>
        <dbReference type="PIRSR" id="PIRSR000005-1"/>
    </source>
</evidence>
<dbReference type="GO" id="GO:0009055">
    <property type="term" value="F:electron transfer activity"/>
    <property type="evidence" value="ECO:0007669"/>
    <property type="project" value="InterPro"/>
</dbReference>
<feature type="binding site" description="axial binding residue" evidence="5">
    <location>
        <position position="197"/>
    </location>
    <ligand>
        <name>heme c</name>
        <dbReference type="ChEBI" id="CHEBI:61717"/>
        <label>2</label>
    </ligand>
    <ligandPart>
        <name>Fe</name>
        <dbReference type="ChEBI" id="CHEBI:18248"/>
    </ligandPart>
</feature>
<feature type="binding site" description="covalent" evidence="4">
    <location>
        <position position="53"/>
    </location>
    <ligand>
        <name>heme c</name>
        <dbReference type="ChEBI" id="CHEBI:61717"/>
        <label>1</label>
    </ligand>
</feature>
<evidence type="ECO:0000256" key="3">
    <source>
        <dbReference type="ARBA" id="ARBA00023004"/>
    </source>
</evidence>
<evidence type="ECO:0000313" key="9">
    <source>
        <dbReference type="Proteomes" id="UP000622890"/>
    </source>
</evidence>
<sequence>MNRLRTSYPRLCLAAMPFWLALWPVVSHAQGDLPGPEIAAKGTPSGAAACASCHGAKGEGNAAANFPRLAGLPATYIAAQLQNFAEGTRQNPVMAPQAKALSARERNAVAAYYASLPAAGGMPLNKPDATTKDVGQWLATRGRWDQDLPACVQCHGPAGAGVGTAFPPIAGQSAGYIASQLHAFKDGTRPGGPLNLMGVVAKRMSDADMAAVADYFAAAKPVAQSEAATSSAREKK</sequence>
<accession>A0A934SY12</accession>
<feature type="binding site" description="covalent" evidence="4">
    <location>
        <position position="154"/>
    </location>
    <ligand>
        <name>heme c</name>
        <dbReference type="ChEBI" id="CHEBI:61717"/>
        <label>2</label>
    </ligand>
</feature>
<dbReference type="Gene3D" id="1.10.760.10">
    <property type="entry name" value="Cytochrome c-like domain"/>
    <property type="match status" value="2"/>
</dbReference>
<dbReference type="InterPro" id="IPR036909">
    <property type="entry name" value="Cyt_c-like_dom_sf"/>
</dbReference>
<feature type="binding site" description="covalent" evidence="4">
    <location>
        <position position="151"/>
    </location>
    <ligand>
        <name>heme c</name>
        <dbReference type="ChEBI" id="CHEBI:61717"/>
        <label>2</label>
    </ligand>
</feature>
<feature type="binding site" description="covalent" evidence="4">
    <location>
        <position position="50"/>
    </location>
    <ligand>
        <name>heme c</name>
        <dbReference type="ChEBI" id="CHEBI:61717"/>
        <label>1</label>
    </ligand>
</feature>
<reference evidence="8" key="1">
    <citation type="submission" date="2021-01" db="EMBL/GenBank/DDBJ databases">
        <title>Genome sequence of strain Noviherbaspirillum sp. DKR-6.</title>
        <authorList>
            <person name="Chaudhary D.K."/>
        </authorList>
    </citation>
    <scope>NUCLEOTIDE SEQUENCE</scope>
    <source>
        <strain evidence="8">DKR-6</strain>
    </source>
</reference>
<evidence type="ECO:0000256" key="1">
    <source>
        <dbReference type="ARBA" id="ARBA00022617"/>
    </source>
</evidence>
<comment type="caution">
    <text evidence="8">The sequence shown here is derived from an EMBL/GenBank/DDBJ whole genome shotgun (WGS) entry which is preliminary data.</text>
</comment>
<feature type="chain" id="PRO_5037658328" evidence="6">
    <location>
        <begin position="30"/>
        <end position="236"/>
    </location>
</feature>
<comment type="PTM">
    <text evidence="4">Binds 2 heme c groups covalently per subunit.</text>
</comment>
<dbReference type="PIRSF" id="PIRSF000005">
    <property type="entry name" value="Cytochrome_c4"/>
    <property type="match status" value="1"/>
</dbReference>
<dbReference type="PANTHER" id="PTHR33751">
    <property type="entry name" value="CBB3-TYPE CYTOCHROME C OXIDASE SUBUNIT FIXP"/>
    <property type="match status" value="1"/>
</dbReference>
<dbReference type="GO" id="GO:0005506">
    <property type="term" value="F:iron ion binding"/>
    <property type="evidence" value="ECO:0007669"/>
    <property type="project" value="InterPro"/>
</dbReference>
<dbReference type="Pfam" id="PF00034">
    <property type="entry name" value="Cytochrom_C"/>
    <property type="match status" value="2"/>
</dbReference>
<keyword evidence="2 5" id="KW-0479">Metal-binding</keyword>
<proteinExistence type="predicted"/>
<evidence type="ECO:0000313" key="8">
    <source>
        <dbReference type="EMBL" id="MBK4734972.1"/>
    </source>
</evidence>
<dbReference type="InterPro" id="IPR050597">
    <property type="entry name" value="Cytochrome_c_Oxidase_Subunit"/>
</dbReference>
<organism evidence="8 9">
    <name type="scientific">Noviherbaspirillum pedocola</name>
    <dbReference type="NCBI Taxonomy" id="2801341"/>
    <lineage>
        <taxon>Bacteria</taxon>
        <taxon>Pseudomonadati</taxon>
        <taxon>Pseudomonadota</taxon>
        <taxon>Betaproteobacteria</taxon>
        <taxon>Burkholderiales</taxon>
        <taxon>Oxalobacteraceae</taxon>
        <taxon>Noviherbaspirillum</taxon>
    </lineage>
</organism>
<dbReference type="GO" id="GO:0020037">
    <property type="term" value="F:heme binding"/>
    <property type="evidence" value="ECO:0007669"/>
    <property type="project" value="InterPro"/>
</dbReference>
<dbReference type="PROSITE" id="PS51007">
    <property type="entry name" value="CYTC"/>
    <property type="match status" value="1"/>
</dbReference>
<feature type="binding site" description="axial binding residue" evidence="5">
    <location>
        <position position="155"/>
    </location>
    <ligand>
        <name>heme c</name>
        <dbReference type="ChEBI" id="CHEBI:61717"/>
        <label>2</label>
    </ligand>
    <ligandPart>
        <name>Fe</name>
        <dbReference type="ChEBI" id="CHEBI:18248"/>
    </ligandPart>
</feature>
<dbReference type="AlphaFoldDB" id="A0A934SY12"/>
<protein>
    <submittedName>
        <fullName evidence="8">C-type cytochrome</fullName>
    </submittedName>
</protein>
<feature type="domain" description="Cytochrome c" evidence="7">
    <location>
        <begin position="37"/>
        <end position="220"/>
    </location>
</feature>
<keyword evidence="6" id="KW-0732">Signal</keyword>
<gene>
    <name evidence="8" type="ORF">JJB74_10170</name>
</gene>
<evidence type="ECO:0000256" key="5">
    <source>
        <dbReference type="PIRSR" id="PIRSR000005-2"/>
    </source>
</evidence>
<dbReference type="InterPro" id="IPR024167">
    <property type="entry name" value="Cytochrome_c4-like"/>
</dbReference>
<dbReference type="PANTHER" id="PTHR33751:SF11">
    <property type="entry name" value="BLL4483 PROTEIN"/>
    <property type="match status" value="1"/>
</dbReference>
<dbReference type="EMBL" id="JAEPBG010000003">
    <property type="protein sequence ID" value="MBK4734972.1"/>
    <property type="molecule type" value="Genomic_DNA"/>
</dbReference>
<dbReference type="GO" id="GO:0042597">
    <property type="term" value="C:periplasmic space"/>
    <property type="evidence" value="ECO:0007669"/>
    <property type="project" value="InterPro"/>
</dbReference>
<keyword evidence="1 4" id="KW-0349">Heme</keyword>
<dbReference type="Proteomes" id="UP000622890">
    <property type="component" value="Unassembled WGS sequence"/>
</dbReference>